<feature type="compositionally biased region" description="Basic residues" evidence="1">
    <location>
        <begin position="574"/>
        <end position="599"/>
    </location>
</feature>
<feature type="region of interest" description="Disordered" evidence="1">
    <location>
        <begin position="529"/>
        <end position="609"/>
    </location>
</feature>
<dbReference type="EMBL" id="KZ859023">
    <property type="protein sequence ID" value="RDW24731.1"/>
    <property type="molecule type" value="Genomic_DNA"/>
</dbReference>
<evidence type="ECO:0000256" key="1">
    <source>
        <dbReference type="SAM" id="MobiDB-lite"/>
    </source>
</evidence>
<dbReference type="AlphaFoldDB" id="A0A371C383"/>
<gene>
    <name evidence="2" type="ORF">B0I71DRAFT_159995</name>
</gene>
<feature type="region of interest" description="Disordered" evidence="1">
    <location>
        <begin position="445"/>
        <end position="465"/>
    </location>
</feature>
<dbReference type="Proteomes" id="UP000256601">
    <property type="component" value="Unassembled WGS sequence"/>
</dbReference>
<reference evidence="2 3" key="1">
    <citation type="submission" date="2018-07" db="EMBL/GenBank/DDBJ databases">
        <title>Draft Genome Assemblies for Five Robust Yarrowia lipolytica Strains Exhibiting High Lipid Production and Pentose Sugar Utilization and Sugar Alcohol Secretion from Undetoxified Lignocellulosic Biomass Hydrolysates.</title>
        <authorList>
            <consortium name="DOE Joint Genome Institute"/>
            <person name="Walker C."/>
            <person name="Ryu S."/>
            <person name="Na H."/>
            <person name="Zane M."/>
            <person name="LaButti K."/>
            <person name="Lipzen A."/>
            <person name="Haridas S."/>
            <person name="Barry K."/>
            <person name="Grigoriev I.V."/>
            <person name="Quarterman J."/>
            <person name="Slininger P."/>
            <person name="Dien B."/>
            <person name="Trinh C.T."/>
        </authorList>
    </citation>
    <scope>NUCLEOTIDE SEQUENCE [LARGE SCALE GENOMIC DNA]</scope>
    <source>
        <strain evidence="2 3">YB392</strain>
    </source>
</reference>
<protein>
    <submittedName>
        <fullName evidence="2">Uncharacterized protein</fullName>
    </submittedName>
</protein>
<dbReference type="OrthoDB" id="5577209at2759"/>
<organism evidence="2 3">
    <name type="scientific">Yarrowia lipolytica</name>
    <name type="common">Candida lipolytica</name>
    <dbReference type="NCBI Taxonomy" id="4952"/>
    <lineage>
        <taxon>Eukaryota</taxon>
        <taxon>Fungi</taxon>
        <taxon>Dikarya</taxon>
        <taxon>Ascomycota</taxon>
        <taxon>Saccharomycotina</taxon>
        <taxon>Dipodascomycetes</taxon>
        <taxon>Dipodascales</taxon>
        <taxon>Dipodascales incertae sedis</taxon>
        <taxon>Yarrowia</taxon>
    </lineage>
</organism>
<proteinExistence type="predicted"/>
<sequence length="609" mass="69407">MVLEIDNSYHAAHIPTYPSPEEKPLIPDQLWNLLIQGWIRVAEQHLIRVSDDNQRVENADILEISTWIDSYLKNTEEDQDADPKLNYLVYQLCLTCPFGVVLKPQSAWRFVLRYYAKNSRPVLNLLGGNPDLAEIAAMGLLEHARAFPQQYTQYYDSDGVSNLVVLRSLLDTGNKDKLEPLSQLFVGQKWLVNTLAAFPTETNYSQLTQKQKDLARALLYIVSTCLLSIPYISYFEKLMRSALFLDLKKKYHLAAVLLCATNFVDLIQVKFSKAAGFQGVISVLNIERDRLSEKPQLRFPVTKTKNDYNDFSVVEDAVASSSAAEPSDADAHTIMDMFPQFNLGQAKTLIQHHVTTEGAMEYILSNPDVMETPSSIPEWSSRATEGAPAVEISMDEYAPMPVHAAKSTPKYIFGKKEISTSLNPDEDAKSANLQHALRMIYESDEDERDDTYEGMEGGTEEDSQANAKLDKIQQYLFQLYSSNKQVFDKLDRKSKARAELKKTTEWSDEQIEGWARMLERNPRQFKMLESKQLEMGVSKNDQPVAEEKKDKEKGKGKGKEMEREMTPEQAAARQKQKQARDRRHKTQNKSSTHHRKSGHDRKMGKANFE</sequence>
<feature type="compositionally biased region" description="Basic and acidic residues" evidence="1">
    <location>
        <begin position="600"/>
        <end position="609"/>
    </location>
</feature>
<name>A0A371C383_YARLL</name>
<dbReference type="VEuPathDB" id="FungiDB:YALI1_B24043g"/>
<dbReference type="VEuPathDB" id="FungiDB:YALI0_B18524g"/>
<accession>A0A371C383</accession>
<feature type="compositionally biased region" description="Acidic residues" evidence="1">
    <location>
        <begin position="445"/>
        <end position="463"/>
    </location>
</feature>
<feature type="compositionally biased region" description="Basic and acidic residues" evidence="1">
    <location>
        <begin position="545"/>
        <end position="566"/>
    </location>
</feature>
<evidence type="ECO:0000313" key="2">
    <source>
        <dbReference type="EMBL" id="RDW24731.1"/>
    </source>
</evidence>
<evidence type="ECO:0000313" key="3">
    <source>
        <dbReference type="Proteomes" id="UP000256601"/>
    </source>
</evidence>